<dbReference type="Gene3D" id="3.40.630.100">
    <property type="entry name" value="Poly-gamma-glutamate hydrolase, zinc-binding motif"/>
    <property type="match status" value="1"/>
</dbReference>
<dbReference type="eggNOG" id="COG4195">
    <property type="taxonomic scope" value="Bacteria"/>
</dbReference>
<reference evidence="2" key="1">
    <citation type="submission" date="2017-04" db="EMBL/GenBank/DDBJ databases">
        <authorList>
            <person name="Varghese N."/>
            <person name="Submissions S."/>
        </authorList>
    </citation>
    <scope>NUCLEOTIDE SEQUENCE [LARGE SCALE GENOMIC DNA]</scope>
    <source>
        <strain evidence="2">DSM 44073</strain>
    </source>
</reference>
<keyword evidence="2" id="KW-1185">Reference proteome</keyword>
<dbReference type="Pfam" id="PF05908">
    <property type="entry name" value="Gamma_PGA_hydro"/>
    <property type="match status" value="1"/>
</dbReference>
<proteinExistence type="predicted"/>
<dbReference type="STRING" id="40571.SAMN05660733_01940"/>
<dbReference type="AlphaFoldDB" id="A0A1W2CDF2"/>
<dbReference type="EMBL" id="FWYC01000005">
    <property type="protein sequence ID" value="SMC83233.1"/>
    <property type="molecule type" value="Genomic_DNA"/>
</dbReference>
<evidence type="ECO:0000313" key="1">
    <source>
        <dbReference type="EMBL" id="SMC83233.1"/>
    </source>
</evidence>
<dbReference type="InterPro" id="IPR038128">
    <property type="entry name" value="Gamma_PGA_hydro_sf"/>
</dbReference>
<gene>
    <name evidence="1" type="ORF">SAMN05660733_01940</name>
</gene>
<dbReference type="OrthoDB" id="7721587at2"/>
<dbReference type="Proteomes" id="UP000192840">
    <property type="component" value="Unassembled WGS sequence"/>
</dbReference>
<dbReference type="RefSeq" id="WP_084400998.1">
    <property type="nucleotide sequence ID" value="NZ_FWYC01000005.1"/>
</dbReference>
<evidence type="ECO:0000313" key="2">
    <source>
        <dbReference type="Proteomes" id="UP000192840"/>
    </source>
</evidence>
<name>A0A1W2CDF2_9PSEU</name>
<protein>
    <submittedName>
        <fullName evidence="1">Phage-related replication protein YjqB, UPF0714/DUF867 family</fullName>
    </submittedName>
</protein>
<accession>A0A1W2CDF2</accession>
<sequence>MGTSRRVFLGLVAATPLLTRPVTVYAVAGYATYSEIYRDPALAEGVDWGRRMLRHPAFGRTVVFAPHGGGIEPGTSELCLAVAGYHPATLAASGAVHDYWMFEGLRASGNSALHVTSTGCDDHYARSLAAGALNAVALHGCTVTEAERNWRPLPDQACALVGGASAELRSRVVSALGAAGISAVDASSHPSLDGTDPGNIVNRTLPAAGVQVELTTPLRAAMFTTNTGAQRKHTTTPLFWDFVGAVRSAIAAQEATQPIL</sequence>
<organism evidence="1 2">
    <name type="scientific">Lentzea albidocapillata</name>
    <dbReference type="NCBI Taxonomy" id="40571"/>
    <lineage>
        <taxon>Bacteria</taxon>
        <taxon>Bacillati</taxon>
        <taxon>Actinomycetota</taxon>
        <taxon>Actinomycetes</taxon>
        <taxon>Pseudonocardiales</taxon>
        <taxon>Pseudonocardiaceae</taxon>
        <taxon>Lentzea</taxon>
    </lineage>
</organism>
<dbReference type="InterPro" id="IPR008585">
    <property type="entry name" value="Gamma_PGA_hydro"/>
</dbReference>